<dbReference type="HAMAP" id="MF_01965">
    <property type="entry name" value="NADHX_dehydratase"/>
    <property type="match status" value="1"/>
</dbReference>
<gene>
    <name evidence="6" type="primary">nnrD</name>
    <name evidence="8" type="ORF">FC81_GL000139</name>
</gene>
<keyword evidence="9" id="KW-1185">Reference proteome</keyword>
<comment type="subunit">
    <text evidence="6">Homotetramer.</text>
</comment>
<keyword evidence="3 6" id="KW-0521">NADP</keyword>
<dbReference type="Gene3D" id="3.40.1190.20">
    <property type="match status" value="1"/>
</dbReference>
<accession>A0A0R1MFQ2</accession>
<dbReference type="PROSITE" id="PS01050">
    <property type="entry name" value="YJEF_C_2"/>
    <property type="match status" value="1"/>
</dbReference>
<dbReference type="InterPro" id="IPR017953">
    <property type="entry name" value="Carbohydrate_kinase_pred_CS"/>
</dbReference>
<dbReference type="EMBL" id="AZEF01000006">
    <property type="protein sequence ID" value="KRL03139.1"/>
    <property type="molecule type" value="Genomic_DNA"/>
</dbReference>
<dbReference type="Proteomes" id="UP000051621">
    <property type="component" value="Unassembled WGS sequence"/>
</dbReference>
<dbReference type="InterPro" id="IPR000631">
    <property type="entry name" value="CARKD"/>
</dbReference>
<dbReference type="PATRIC" id="fig|1423731.3.peg.145"/>
<dbReference type="GO" id="GO:0052856">
    <property type="term" value="F:NAD(P)HX epimerase activity"/>
    <property type="evidence" value="ECO:0007669"/>
    <property type="project" value="TreeGrafter"/>
</dbReference>
<dbReference type="Pfam" id="PF01256">
    <property type="entry name" value="Carb_kinase"/>
    <property type="match status" value="1"/>
</dbReference>
<feature type="binding site" evidence="6">
    <location>
        <position position="93"/>
    </location>
    <ligand>
        <name>(6S)-NADPHX</name>
        <dbReference type="ChEBI" id="CHEBI:64076"/>
    </ligand>
</feature>
<reference evidence="8 9" key="1">
    <citation type="journal article" date="2015" name="Genome Announc.">
        <title>Expanding the biotechnology potential of lactobacilli through comparative genomics of 213 strains and associated genera.</title>
        <authorList>
            <person name="Sun Z."/>
            <person name="Harris H.M."/>
            <person name="McCann A."/>
            <person name="Guo C."/>
            <person name="Argimon S."/>
            <person name="Zhang W."/>
            <person name="Yang X."/>
            <person name="Jeffery I.B."/>
            <person name="Cooney J.C."/>
            <person name="Kagawa T.F."/>
            <person name="Liu W."/>
            <person name="Song Y."/>
            <person name="Salvetti E."/>
            <person name="Wrobel A."/>
            <person name="Rasinkangas P."/>
            <person name="Parkhill J."/>
            <person name="Rea M.C."/>
            <person name="O'Sullivan O."/>
            <person name="Ritari J."/>
            <person name="Douillard F.P."/>
            <person name="Paul Ross R."/>
            <person name="Yang R."/>
            <person name="Briner A.E."/>
            <person name="Felis G.E."/>
            <person name="de Vos W.M."/>
            <person name="Barrangou R."/>
            <person name="Klaenhammer T.R."/>
            <person name="Caufield P.W."/>
            <person name="Cui Y."/>
            <person name="Zhang H."/>
            <person name="O'Toole P.W."/>
        </authorList>
    </citation>
    <scope>NUCLEOTIDE SEQUENCE [LARGE SCALE GENOMIC DNA]</scope>
    <source>
        <strain evidence="8 9">DSM 19910</strain>
    </source>
</reference>
<feature type="binding site" evidence="6">
    <location>
        <begin position="181"/>
        <end position="185"/>
    </location>
    <ligand>
        <name>AMP</name>
        <dbReference type="ChEBI" id="CHEBI:456215"/>
    </ligand>
</feature>
<evidence type="ECO:0000259" key="7">
    <source>
        <dbReference type="PROSITE" id="PS51383"/>
    </source>
</evidence>
<protein>
    <recommendedName>
        <fullName evidence="6">ADP-dependent (S)-NAD(P)H-hydrate dehydratase</fullName>
        <ecNumber evidence="6">4.2.1.136</ecNumber>
    </recommendedName>
    <alternativeName>
        <fullName evidence="6">ADP-dependent NAD(P)HX dehydratase</fullName>
    </alternativeName>
</protein>
<evidence type="ECO:0000256" key="4">
    <source>
        <dbReference type="ARBA" id="ARBA00023027"/>
    </source>
</evidence>
<comment type="catalytic activity">
    <reaction evidence="6">
        <text>(6S)-NADPHX + ADP = AMP + phosphate + NADPH + H(+)</text>
        <dbReference type="Rhea" id="RHEA:32235"/>
        <dbReference type="ChEBI" id="CHEBI:15378"/>
        <dbReference type="ChEBI" id="CHEBI:43474"/>
        <dbReference type="ChEBI" id="CHEBI:57783"/>
        <dbReference type="ChEBI" id="CHEBI:64076"/>
        <dbReference type="ChEBI" id="CHEBI:456215"/>
        <dbReference type="ChEBI" id="CHEBI:456216"/>
        <dbReference type="EC" id="4.2.1.136"/>
    </reaction>
</comment>
<name>A0A0R1MFQ2_9LACO</name>
<comment type="cofactor">
    <cofactor evidence="6">
        <name>Mg(2+)</name>
        <dbReference type="ChEBI" id="CHEBI:18420"/>
    </cofactor>
</comment>
<dbReference type="GO" id="GO:0110051">
    <property type="term" value="P:metabolite repair"/>
    <property type="evidence" value="ECO:0007669"/>
    <property type="project" value="TreeGrafter"/>
</dbReference>
<keyword evidence="8" id="KW-0808">Transferase</keyword>
<comment type="caution">
    <text evidence="8">The sequence shown here is derived from an EMBL/GenBank/DDBJ whole genome shotgun (WGS) entry which is preliminary data.</text>
</comment>
<evidence type="ECO:0000256" key="6">
    <source>
        <dbReference type="HAMAP-Rule" id="MF_01965"/>
    </source>
</evidence>
<dbReference type="GO" id="GO:0052855">
    <property type="term" value="F:ADP-dependent NAD(P)H-hydrate dehydratase activity"/>
    <property type="evidence" value="ECO:0007669"/>
    <property type="project" value="UniProtKB-UniRule"/>
</dbReference>
<keyword evidence="1 6" id="KW-0547">Nucleotide-binding</keyword>
<evidence type="ECO:0000313" key="9">
    <source>
        <dbReference type="Proteomes" id="UP000051621"/>
    </source>
</evidence>
<dbReference type="STRING" id="1423731.FC81_GL000139"/>
<dbReference type="GO" id="GO:0046496">
    <property type="term" value="P:nicotinamide nucleotide metabolic process"/>
    <property type="evidence" value="ECO:0007669"/>
    <property type="project" value="UniProtKB-UniRule"/>
</dbReference>
<keyword evidence="5 6" id="KW-0456">Lyase</keyword>
<keyword evidence="2 6" id="KW-0067">ATP-binding</keyword>
<dbReference type="SUPFAM" id="SSF53613">
    <property type="entry name" value="Ribokinase-like"/>
    <property type="match status" value="1"/>
</dbReference>
<feature type="binding site" evidence="6">
    <location>
        <position position="211"/>
    </location>
    <ligand>
        <name>(6S)-NADPHX</name>
        <dbReference type="ChEBI" id="CHEBI:64076"/>
    </ligand>
</feature>
<feature type="domain" description="YjeF C-terminal" evidence="7">
    <location>
        <begin position="1"/>
        <end position="270"/>
    </location>
</feature>
<proteinExistence type="inferred from homology"/>
<comment type="catalytic activity">
    <reaction evidence="6">
        <text>(6S)-NADHX + ADP = AMP + phosphate + NADH + H(+)</text>
        <dbReference type="Rhea" id="RHEA:32223"/>
        <dbReference type="ChEBI" id="CHEBI:15378"/>
        <dbReference type="ChEBI" id="CHEBI:43474"/>
        <dbReference type="ChEBI" id="CHEBI:57945"/>
        <dbReference type="ChEBI" id="CHEBI:64074"/>
        <dbReference type="ChEBI" id="CHEBI:456215"/>
        <dbReference type="ChEBI" id="CHEBI:456216"/>
        <dbReference type="EC" id="4.2.1.136"/>
    </reaction>
</comment>
<evidence type="ECO:0000256" key="1">
    <source>
        <dbReference type="ARBA" id="ARBA00022741"/>
    </source>
</evidence>
<dbReference type="AlphaFoldDB" id="A0A0R1MFQ2"/>
<evidence type="ECO:0000256" key="5">
    <source>
        <dbReference type="ARBA" id="ARBA00023239"/>
    </source>
</evidence>
<dbReference type="NCBIfam" id="TIGR00196">
    <property type="entry name" value="yjeF_cterm"/>
    <property type="match status" value="1"/>
</dbReference>
<dbReference type="PANTHER" id="PTHR12592:SF0">
    <property type="entry name" value="ATP-DEPENDENT (S)-NAD(P)H-HYDRATE DEHYDRATASE"/>
    <property type="match status" value="1"/>
</dbReference>
<comment type="function">
    <text evidence="6">Catalyzes the dehydration of the S-form of NAD(P)HX at the expense of ADP, which is converted to AMP. Together with NAD(P)HX epimerase, which catalyzes the epimerization of the S- and R-forms, the enzyme allows the repair of both epimers of NAD(P)HX, a damaged form of NAD(P)H that is a result of enzymatic or heat-dependent hydration.</text>
</comment>
<keyword evidence="8" id="KW-0418">Kinase</keyword>
<dbReference type="EC" id="4.2.1.136" evidence="6"/>
<dbReference type="GO" id="GO:0005524">
    <property type="term" value="F:ATP binding"/>
    <property type="evidence" value="ECO:0007669"/>
    <property type="project" value="UniProtKB-KW"/>
</dbReference>
<feature type="binding site" evidence="6">
    <location>
        <position position="147"/>
    </location>
    <ligand>
        <name>(6S)-NADPHX</name>
        <dbReference type="ChEBI" id="CHEBI:64076"/>
    </ligand>
</feature>
<evidence type="ECO:0000313" key="8">
    <source>
        <dbReference type="EMBL" id="KRL03139.1"/>
    </source>
</evidence>
<dbReference type="GO" id="GO:0016301">
    <property type="term" value="F:kinase activity"/>
    <property type="evidence" value="ECO:0007669"/>
    <property type="project" value="UniProtKB-KW"/>
</dbReference>
<dbReference type="CDD" id="cd01171">
    <property type="entry name" value="YXKO-related"/>
    <property type="match status" value="1"/>
</dbReference>
<dbReference type="InterPro" id="IPR029056">
    <property type="entry name" value="Ribokinase-like"/>
</dbReference>
<feature type="binding site" evidence="6">
    <location>
        <position position="210"/>
    </location>
    <ligand>
        <name>AMP</name>
        <dbReference type="ChEBI" id="CHEBI:456215"/>
    </ligand>
</feature>
<evidence type="ECO:0000256" key="2">
    <source>
        <dbReference type="ARBA" id="ARBA00022840"/>
    </source>
</evidence>
<comment type="similarity">
    <text evidence="6">Belongs to the NnrD/CARKD family.</text>
</comment>
<keyword evidence="4 6" id="KW-0520">NAD</keyword>
<feature type="binding site" evidence="6">
    <location>
        <position position="32"/>
    </location>
    <ligand>
        <name>(6S)-NADPHX</name>
        <dbReference type="ChEBI" id="CHEBI:64076"/>
    </ligand>
</feature>
<evidence type="ECO:0000256" key="3">
    <source>
        <dbReference type="ARBA" id="ARBA00022857"/>
    </source>
</evidence>
<organism evidence="8 9">
    <name type="scientific">Liquorilactobacillus capillatus DSM 19910</name>
    <dbReference type="NCBI Taxonomy" id="1423731"/>
    <lineage>
        <taxon>Bacteria</taxon>
        <taxon>Bacillati</taxon>
        <taxon>Bacillota</taxon>
        <taxon>Bacilli</taxon>
        <taxon>Lactobacillales</taxon>
        <taxon>Lactobacillaceae</taxon>
        <taxon>Liquorilactobacillus</taxon>
    </lineage>
</organism>
<dbReference type="PANTHER" id="PTHR12592">
    <property type="entry name" value="ATP-DEPENDENT (S)-NAD(P)H-HYDRATE DEHYDRATASE FAMILY MEMBER"/>
    <property type="match status" value="1"/>
</dbReference>
<dbReference type="PROSITE" id="PS51383">
    <property type="entry name" value="YJEF_C_3"/>
    <property type="match status" value="1"/>
</dbReference>
<sequence>MKQVILPRPFKSHKGNFGRVLTIGGNENYGGAILMSSSAAVHAGAGLVSCATDTKNLTALHSIVPEAMFINYQNDVELVNAVDAANVLVIGPGLGTDATALKILQKVISNTNTKQFIIVDGSAITLAAQEPALLEILATRKTIYTPHQMEWQRLSGIEISKQNNIKNALKQQELEATVVLKKYHTTIYHTDGSASQLEVGGPYMSTGGMGDTLTGIIAAFLGQFHFKNYEHVVDAAVYAHSALGQELAASKYVVLPTDIINHLQHFMSNYVQSTIQK</sequence>